<gene>
    <name evidence="2" type="ORF">FHX73_114977</name>
</gene>
<sequence>MPFTFSHPVAVLPLVRGLRGRGPLVASALVAGSMAPDLPFFAGAGYRALHRGHLAHRWWAVPTVDVALAGALLLGWRAALREPLLGLLPPQLAGPAATATAARGERPHPAAFVLSAAIGAATHVGLDAFTHRGGPGVRLVPALARPVAGVPLCTVLQYGGSALALVGLGRHLRGELGRIPPEDRLPVPAASRPRRAALAAAAVLGSARHLYRSPRTGLDHRIADACFGAGAGLTAGAAALTLADRLTARARYRPEAFG</sequence>
<reference evidence="2 3" key="1">
    <citation type="submission" date="2019-06" db="EMBL/GenBank/DDBJ databases">
        <title>Sequencing the genomes of 1000 actinobacteria strains.</title>
        <authorList>
            <person name="Klenk H.-P."/>
        </authorList>
    </citation>
    <scope>NUCLEOTIDE SEQUENCE [LARGE SCALE GENOMIC DNA]</scope>
    <source>
        <strain evidence="2 3">DSM 44826</strain>
    </source>
</reference>
<keyword evidence="1" id="KW-0472">Membrane</keyword>
<feature type="transmembrane region" description="Helical" evidence="1">
    <location>
        <begin position="24"/>
        <end position="46"/>
    </location>
</feature>
<dbReference type="InterPro" id="IPR025238">
    <property type="entry name" value="DUF4184"/>
</dbReference>
<dbReference type="Pfam" id="PF13803">
    <property type="entry name" value="DUF4184"/>
    <property type="match status" value="1"/>
</dbReference>
<dbReference type="AlphaFoldDB" id="A0A561UP13"/>
<dbReference type="RefSeq" id="WP_145907095.1">
    <property type="nucleotide sequence ID" value="NZ_BAAAMZ010000054.1"/>
</dbReference>
<dbReference type="Proteomes" id="UP000317940">
    <property type="component" value="Unassembled WGS sequence"/>
</dbReference>
<dbReference type="EMBL" id="VIWT01000001">
    <property type="protein sequence ID" value="TWG01090.1"/>
    <property type="molecule type" value="Genomic_DNA"/>
</dbReference>
<name>A0A561UP13_9ACTN</name>
<dbReference type="OrthoDB" id="8481923at2"/>
<evidence type="ECO:0000256" key="1">
    <source>
        <dbReference type="SAM" id="Phobius"/>
    </source>
</evidence>
<feature type="transmembrane region" description="Helical" evidence="1">
    <location>
        <begin position="58"/>
        <end position="79"/>
    </location>
</feature>
<keyword evidence="1" id="KW-0812">Transmembrane</keyword>
<protein>
    <submittedName>
        <fullName evidence="2">Uncharacterized protein DUF4184</fullName>
    </submittedName>
</protein>
<evidence type="ECO:0000313" key="2">
    <source>
        <dbReference type="EMBL" id="TWG01090.1"/>
    </source>
</evidence>
<proteinExistence type="predicted"/>
<accession>A0A561UP13</accession>
<organism evidence="2 3">
    <name type="scientific">Kitasatospora viridis</name>
    <dbReference type="NCBI Taxonomy" id="281105"/>
    <lineage>
        <taxon>Bacteria</taxon>
        <taxon>Bacillati</taxon>
        <taxon>Actinomycetota</taxon>
        <taxon>Actinomycetes</taxon>
        <taxon>Kitasatosporales</taxon>
        <taxon>Streptomycetaceae</taxon>
        <taxon>Kitasatospora</taxon>
    </lineage>
</organism>
<comment type="caution">
    <text evidence="2">The sequence shown here is derived from an EMBL/GenBank/DDBJ whole genome shotgun (WGS) entry which is preliminary data.</text>
</comment>
<evidence type="ECO:0000313" key="3">
    <source>
        <dbReference type="Proteomes" id="UP000317940"/>
    </source>
</evidence>
<keyword evidence="3" id="KW-1185">Reference proteome</keyword>
<keyword evidence="1" id="KW-1133">Transmembrane helix</keyword>